<dbReference type="PROSITE" id="PS50850">
    <property type="entry name" value="MFS"/>
    <property type="match status" value="1"/>
</dbReference>
<evidence type="ECO:0000256" key="1">
    <source>
        <dbReference type="ARBA" id="ARBA00004127"/>
    </source>
</evidence>
<dbReference type="InterPro" id="IPR020846">
    <property type="entry name" value="MFS_dom"/>
</dbReference>
<keyword evidence="5 7" id="KW-1133">Transmembrane helix</keyword>
<dbReference type="PANTHER" id="PTHR23514">
    <property type="entry name" value="BYPASS OF STOP CODON PROTEIN 6"/>
    <property type="match status" value="1"/>
</dbReference>
<dbReference type="InterPro" id="IPR036259">
    <property type="entry name" value="MFS_trans_sf"/>
</dbReference>
<evidence type="ECO:0000256" key="7">
    <source>
        <dbReference type="SAM" id="Phobius"/>
    </source>
</evidence>
<feature type="domain" description="Major facilitator superfamily (MFS) profile" evidence="8">
    <location>
        <begin position="14"/>
        <end position="380"/>
    </location>
</feature>
<keyword evidence="10" id="KW-1185">Reference proteome</keyword>
<feature type="transmembrane region" description="Helical" evidence="7">
    <location>
        <begin position="138"/>
        <end position="159"/>
    </location>
</feature>
<keyword evidence="4 7" id="KW-0812">Transmembrane</keyword>
<evidence type="ECO:0000256" key="4">
    <source>
        <dbReference type="ARBA" id="ARBA00022692"/>
    </source>
</evidence>
<feature type="transmembrane region" description="Helical" evidence="7">
    <location>
        <begin position="273"/>
        <end position="291"/>
    </location>
</feature>
<feature type="transmembrane region" description="Helical" evidence="7">
    <location>
        <begin position="82"/>
        <end position="98"/>
    </location>
</feature>
<dbReference type="PANTHER" id="PTHR23514:SF3">
    <property type="entry name" value="BYPASS OF STOP CODON PROTEIN 6"/>
    <property type="match status" value="1"/>
</dbReference>
<evidence type="ECO:0000256" key="5">
    <source>
        <dbReference type="ARBA" id="ARBA00022989"/>
    </source>
</evidence>
<feature type="transmembrane region" description="Helical" evidence="7">
    <location>
        <begin position="297"/>
        <end position="317"/>
    </location>
</feature>
<dbReference type="InterPro" id="IPR001958">
    <property type="entry name" value="Tet-R_TetA/multi-R_MdtG-like"/>
</dbReference>
<dbReference type="InterPro" id="IPR051788">
    <property type="entry name" value="MFS_Transporter"/>
</dbReference>
<evidence type="ECO:0000256" key="6">
    <source>
        <dbReference type="ARBA" id="ARBA00023136"/>
    </source>
</evidence>
<dbReference type="GO" id="GO:0016020">
    <property type="term" value="C:membrane"/>
    <property type="evidence" value="ECO:0007669"/>
    <property type="project" value="TreeGrafter"/>
</dbReference>
<feature type="transmembrane region" description="Helical" evidence="7">
    <location>
        <begin position="351"/>
        <end position="375"/>
    </location>
</feature>
<reference evidence="9 10" key="1">
    <citation type="submission" date="2018-11" db="EMBL/GenBank/DDBJ databases">
        <title>Deinococcus shelandsis sp. nov., isolated from South Shetland Islands soil of Antarctica.</title>
        <authorList>
            <person name="Tian J."/>
        </authorList>
    </citation>
    <scope>NUCLEOTIDE SEQUENCE [LARGE SCALE GENOMIC DNA]</scope>
    <source>
        <strain evidence="9 10">S14-83T</strain>
    </source>
</reference>
<feature type="transmembrane region" description="Helical" evidence="7">
    <location>
        <begin position="204"/>
        <end position="221"/>
    </location>
</feature>
<dbReference type="AlphaFoldDB" id="A0A3G8YQG9"/>
<dbReference type="SUPFAM" id="SSF103473">
    <property type="entry name" value="MFS general substrate transporter"/>
    <property type="match status" value="1"/>
</dbReference>
<dbReference type="RefSeq" id="WP_124872026.1">
    <property type="nucleotide sequence ID" value="NZ_CP034183.1"/>
</dbReference>
<keyword evidence="6 7" id="KW-0472">Membrane</keyword>
<feature type="transmembrane region" description="Helical" evidence="7">
    <location>
        <begin position="241"/>
        <end position="261"/>
    </location>
</feature>
<accession>A0A3G8YQG9</accession>
<name>A0A3G8YQG9_9DEIO</name>
<dbReference type="GO" id="GO:0012505">
    <property type="term" value="C:endomembrane system"/>
    <property type="evidence" value="ECO:0007669"/>
    <property type="project" value="UniProtKB-SubCell"/>
</dbReference>
<dbReference type="KEGG" id="dph:EHF33_12410"/>
<dbReference type="Gene3D" id="1.20.1250.20">
    <property type="entry name" value="MFS general substrate transporter like domains"/>
    <property type="match status" value="2"/>
</dbReference>
<feature type="transmembrane region" description="Helical" evidence="7">
    <location>
        <begin position="324"/>
        <end position="345"/>
    </location>
</feature>
<proteinExistence type="inferred from homology"/>
<dbReference type="Proteomes" id="UP000276417">
    <property type="component" value="Chromosome 1"/>
</dbReference>
<evidence type="ECO:0000256" key="3">
    <source>
        <dbReference type="ARBA" id="ARBA00022448"/>
    </source>
</evidence>
<evidence type="ECO:0000313" key="9">
    <source>
        <dbReference type="EMBL" id="AZI43446.1"/>
    </source>
</evidence>
<protein>
    <submittedName>
        <fullName evidence="9">MFS transporter</fullName>
    </submittedName>
</protein>
<comment type="subcellular location">
    <subcellularLocation>
        <location evidence="1">Endomembrane system</location>
        <topology evidence="1">Multi-pass membrane protein</topology>
    </subcellularLocation>
</comment>
<evidence type="ECO:0000259" key="8">
    <source>
        <dbReference type="PROSITE" id="PS50850"/>
    </source>
</evidence>
<keyword evidence="3" id="KW-0813">Transport</keyword>
<organism evidence="9 10">
    <name type="scientific">Deinococcus psychrotolerans</name>
    <dbReference type="NCBI Taxonomy" id="2489213"/>
    <lineage>
        <taxon>Bacteria</taxon>
        <taxon>Thermotogati</taxon>
        <taxon>Deinococcota</taxon>
        <taxon>Deinococci</taxon>
        <taxon>Deinococcales</taxon>
        <taxon>Deinococcaceae</taxon>
        <taxon>Deinococcus</taxon>
    </lineage>
</organism>
<dbReference type="Pfam" id="PF07690">
    <property type="entry name" value="MFS_1"/>
    <property type="match status" value="1"/>
</dbReference>
<dbReference type="InterPro" id="IPR011701">
    <property type="entry name" value="MFS"/>
</dbReference>
<dbReference type="PRINTS" id="PR01035">
    <property type="entry name" value="TCRTETA"/>
</dbReference>
<dbReference type="EMBL" id="CP034183">
    <property type="protein sequence ID" value="AZI43446.1"/>
    <property type="molecule type" value="Genomic_DNA"/>
</dbReference>
<feature type="transmembrane region" description="Helical" evidence="7">
    <location>
        <begin position="46"/>
        <end position="70"/>
    </location>
</feature>
<sequence length="381" mass="38691">MSSAALASAPPKSLALLGLSAFLLLGLIYPVLGPALPRLSEQFELRATGAALLLSFNSAGAFLGVVLTGVISGRLSPQRRSLIAVLVLALSSVALAFAPSFVLALAAVLALGFGFGMLDLTMNVWISTSYGGRSAAVLNLLSASFGVGAVLAPLAVGLAGGNFRVPLLCCAAFAAALLVPLLLTPSRTPITPAALTAAPATRQSRWLLGGFVVLFLLYVAVESGVGAWEVTHLKATLPLSTAQAAQLSALFWVSFTLGRLISAPLALRLAPAPLMIAALSLAALSLALASVPAFAALAYTLTGLFLAPVFTTGLVWLTRVMPGGAAPTFVFAGSFLGPVLFSPLIGTLRDAFGPVAIPLTLLGITLAALALVVGLSRRLSA</sequence>
<evidence type="ECO:0000313" key="10">
    <source>
        <dbReference type="Proteomes" id="UP000276417"/>
    </source>
</evidence>
<evidence type="ECO:0000256" key="2">
    <source>
        <dbReference type="ARBA" id="ARBA00008335"/>
    </source>
</evidence>
<feature type="transmembrane region" description="Helical" evidence="7">
    <location>
        <begin position="165"/>
        <end position="183"/>
    </location>
</feature>
<comment type="similarity">
    <text evidence="2">Belongs to the major facilitator superfamily.</text>
</comment>
<dbReference type="GO" id="GO:0022857">
    <property type="term" value="F:transmembrane transporter activity"/>
    <property type="evidence" value="ECO:0007669"/>
    <property type="project" value="InterPro"/>
</dbReference>
<gene>
    <name evidence="9" type="ORF">EHF33_12410</name>
</gene>
<dbReference type="OrthoDB" id="69827at2"/>